<reference evidence="1" key="1">
    <citation type="submission" date="2018-05" db="EMBL/GenBank/DDBJ databases">
        <authorList>
            <person name="Lanie J.A."/>
            <person name="Ng W.-L."/>
            <person name="Kazmierczak K.M."/>
            <person name="Andrzejewski T.M."/>
            <person name="Davidsen T.M."/>
            <person name="Wayne K.J."/>
            <person name="Tettelin H."/>
            <person name="Glass J.I."/>
            <person name="Rusch D."/>
            <person name="Podicherti R."/>
            <person name="Tsui H.-C.T."/>
            <person name="Winkler M.E."/>
        </authorList>
    </citation>
    <scope>NUCLEOTIDE SEQUENCE</scope>
</reference>
<organism evidence="1">
    <name type="scientific">marine metagenome</name>
    <dbReference type="NCBI Taxonomy" id="408172"/>
    <lineage>
        <taxon>unclassified sequences</taxon>
        <taxon>metagenomes</taxon>
        <taxon>ecological metagenomes</taxon>
    </lineage>
</organism>
<dbReference type="AlphaFoldDB" id="A0A381VCK7"/>
<sequence length="65" mass="7252">MFWMPRDDPLHSRTMVSGSLANKPYAIVTISIVHFAQSFPLLVGRDMCIVACGLQVSVPQYRANN</sequence>
<feature type="non-terminal residue" evidence="1">
    <location>
        <position position="65"/>
    </location>
</feature>
<name>A0A381VCK7_9ZZZZ</name>
<protein>
    <submittedName>
        <fullName evidence="1">Uncharacterized protein</fullName>
    </submittedName>
</protein>
<accession>A0A381VCK7</accession>
<evidence type="ECO:0000313" key="1">
    <source>
        <dbReference type="EMBL" id="SVA38105.1"/>
    </source>
</evidence>
<proteinExistence type="predicted"/>
<dbReference type="EMBL" id="UINC01008468">
    <property type="protein sequence ID" value="SVA38105.1"/>
    <property type="molecule type" value="Genomic_DNA"/>
</dbReference>
<gene>
    <name evidence="1" type="ORF">METZ01_LOCUS90959</name>
</gene>